<dbReference type="PANTHER" id="PTHR34988">
    <property type="entry name" value="PROTEIN, PUTATIVE-RELATED"/>
    <property type="match status" value="1"/>
</dbReference>
<dbReference type="EMBL" id="PEWV01000074">
    <property type="protein sequence ID" value="PIU40982.1"/>
    <property type="molecule type" value="Genomic_DNA"/>
</dbReference>
<organism evidence="2 3">
    <name type="scientific">Candidatus Aquitaenariimonas noxiae</name>
    <dbReference type="NCBI Taxonomy" id="1974741"/>
    <lineage>
        <taxon>Bacteria</taxon>
        <taxon>Pseudomonadati</taxon>
        <taxon>Candidatus Omnitrophota</taxon>
        <taxon>Candidatus Aquitaenariimonas</taxon>
    </lineage>
</organism>
<dbReference type="PROSITE" id="PS51742">
    <property type="entry name" value="PPC"/>
    <property type="match status" value="1"/>
</dbReference>
<dbReference type="InterPro" id="IPR005175">
    <property type="entry name" value="PPC_dom"/>
</dbReference>
<evidence type="ECO:0000313" key="3">
    <source>
        <dbReference type="Proteomes" id="UP000230052"/>
    </source>
</evidence>
<dbReference type="Pfam" id="PF03479">
    <property type="entry name" value="PCC"/>
    <property type="match status" value="1"/>
</dbReference>
<dbReference type="Proteomes" id="UP000230052">
    <property type="component" value="Unassembled WGS sequence"/>
</dbReference>
<dbReference type="PANTHER" id="PTHR34988:SF1">
    <property type="entry name" value="DNA-BINDING PROTEIN"/>
    <property type="match status" value="1"/>
</dbReference>
<feature type="domain" description="PPC" evidence="1">
    <location>
        <begin position="6"/>
        <end position="145"/>
    </location>
</feature>
<gene>
    <name evidence="2" type="ORF">COS99_07915</name>
</gene>
<dbReference type="CDD" id="cd11378">
    <property type="entry name" value="DUF296"/>
    <property type="match status" value="1"/>
</dbReference>
<keyword evidence="2" id="KW-0238">DNA-binding</keyword>
<evidence type="ECO:0000313" key="2">
    <source>
        <dbReference type="EMBL" id="PIU40982.1"/>
    </source>
</evidence>
<name>A0A2J0KQU5_9BACT</name>
<comment type="caution">
    <text evidence="2">The sequence shown here is derived from an EMBL/GenBank/DDBJ whole genome shotgun (WGS) entry which is preliminary data.</text>
</comment>
<sequence>MKYTQGKIGRIFVLKFDDGDVLLEKLGAFVKKEKLKAATMIFIGALKKGDLVTGPKKPVIPPLPNKIIFKNAWEVLGIGTIFTNSKGPQIHIHSAMGKKLKTLTGCVRGKTEVFLVIEAVVFELKGVKATKDIDIRTGLNLLRIVS</sequence>
<dbReference type="SUPFAM" id="SSF117856">
    <property type="entry name" value="AF0104/ALDC/Ptd012-like"/>
    <property type="match status" value="1"/>
</dbReference>
<dbReference type="GO" id="GO:0003677">
    <property type="term" value="F:DNA binding"/>
    <property type="evidence" value="ECO:0007669"/>
    <property type="project" value="UniProtKB-KW"/>
</dbReference>
<proteinExistence type="predicted"/>
<accession>A0A2J0KQU5</accession>
<protein>
    <submittedName>
        <fullName evidence="2">DNA-binding protein</fullName>
    </submittedName>
</protein>
<reference evidence="2 3" key="1">
    <citation type="submission" date="2017-09" db="EMBL/GenBank/DDBJ databases">
        <title>Depth-based differentiation of microbial function through sediment-hosted aquifers and enrichment of novel symbionts in the deep terrestrial subsurface.</title>
        <authorList>
            <person name="Probst A.J."/>
            <person name="Ladd B."/>
            <person name="Jarett J.K."/>
            <person name="Geller-Mcgrath D.E."/>
            <person name="Sieber C.M."/>
            <person name="Emerson J.B."/>
            <person name="Anantharaman K."/>
            <person name="Thomas B.C."/>
            <person name="Malmstrom R."/>
            <person name="Stieglmeier M."/>
            <person name="Klingl A."/>
            <person name="Woyke T."/>
            <person name="Ryan C.M."/>
            <person name="Banfield J.F."/>
        </authorList>
    </citation>
    <scope>NUCLEOTIDE SEQUENCE [LARGE SCALE GENOMIC DNA]</scope>
    <source>
        <strain evidence="2">CG07_land_8_20_14_0_80_42_15</strain>
    </source>
</reference>
<dbReference type="Gene3D" id="3.30.1330.80">
    <property type="entry name" value="Hypothetical protein, similar to alpha- acetolactate decarboxylase, domain 2"/>
    <property type="match status" value="1"/>
</dbReference>
<evidence type="ECO:0000259" key="1">
    <source>
        <dbReference type="PROSITE" id="PS51742"/>
    </source>
</evidence>
<dbReference type="AlphaFoldDB" id="A0A2J0KQU5"/>